<comment type="similarity">
    <text evidence="1">Belongs to the C19orf12 family.</text>
</comment>
<protein>
    <submittedName>
        <fullName evidence="2">Protein C19orf12-like protein</fullName>
    </submittedName>
</protein>
<comment type="caution">
    <text evidence="2">The sequence shown here is derived from an EMBL/GenBank/DDBJ whole genome shotgun (WGS) entry which is preliminary data.</text>
</comment>
<dbReference type="OrthoDB" id="5976774at2759"/>
<accession>A0A5N5TEL6</accession>
<dbReference type="PANTHER" id="PTHR31493:SF1">
    <property type="entry name" value="PROTEIN C19ORF12"/>
    <property type="match status" value="1"/>
</dbReference>
<proteinExistence type="inferred from homology"/>
<evidence type="ECO:0000313" key="2">
    <source>
        <dbReference type="EMBL" id="KAB7505093.1"/>
    </source>
</evidence>
<dbReference type="AlphaFoldDB" id="A0A5N5TEL6"/>
<evidence type="ECO:0000256" key="1">
    <source>
        <dbReference type="ARBA" id="ARBA00029457"/>
    </source>
</evidence>
<organism evidence="2 3">
    <name type="scientific">Armadillidium nasatum</name>
    <dbReference type="NCBI Taxonomy" id="96803"/>
    <lineage>
        <taxon>Eukaryota</taxon>
        <taxon>Metazoa</taxon>
        <taxon>Ecdysozoa</taxon>
        <taxon>Arthropoda</taxon>
        <taxon>Crustacea</taxon>
        <taxon>Multicrustacea</taxon>
        <taxon>Malacostraca</taxon>
        <taxon>Eumalacostraca</taxon>
        <taxon>Peracarida</taxon>
        <taxon>Isopoda</taxon>
        <taxon>Oniscidea</taxon>
        <taxon>Crinocheta</taxon>
        <taxon>Armadillidiidae</taxon>
        <taxon>Armadillidium</taxon>
    </lineage>
</organism>
<dbReference type="PANTHER" id="PTHR31493">
    <property type="entry name" value="NAZO FAMILY MEMBER"/>
    <property type="match status" value="1"/>
</dbReference>
<evidence type="ECO:0000313" key="3">
    <source>
        <dbReference type="Proteomes" id="UP000326759"/>
    </source>
</evidence>
<dbReference type="InterPro" id="IPR033369">
    <property type="entry name" value="C19orf12"/>
</dbReference>
<dbReference type="Pfam" id="PF20721">
    <property type="entry name" value="C19orf12"/>
    <property type="match status" value="1"/>
</dbReference>
<reference evidence="2 3" key="1">
    <citation type="journal article" date="2019" name="PLoS Biol.">
        <title>Sex chromosomes control vertical transmission of feminizing Wolbachia symbionts in an isopod.</title>
        <authorList>
            <person name="Becking T."/>
            <person name="Chebbi M.A."/>
            <person name="Giraud I."/>
            <person name="Moumen B."/>
            <person name="Laverre T."/>
            <person name="Caubet Y."/>
            <person name="Peccoud J."/>
            <person name="Gilbert C."/>
            <person name="Cordaux R."/>
        </authorList>
    </citation>
    <scope>NUCLEOTIDE SEQUENCE [LARGE SCALE GENOMIC DNA]</scope>
    <source>
        <strain evidence="2">ANa2</strain>
        <tissue evidence="2">Whole body excluding digestive tract and cuticle</tissue>
    </source>
</reference>
<keyword evidence="3" id="KW-1185">Reference proteome</keyword>
<name>A0A5N5TEL6_9CRUS</name>
<sequence>MPISTNEIIKLICDVSEEEKIKIAVSESLKGGAIAGCATVIGGLIMGPVGLAAGGTLGGITSYFVCKKFQSVPSVISRMDPSKREMLIHRVNVLNGLEYTDYLQLTALVMAPEMKARFVGEVVNFLQSQMHMNVIC</sequence>
<dbReference type="Proteomes" id="UP000326759">
    <property type="component" value="Unassembled WGS sequence"/>
</dbReference>
<gene>
    <name evidence="2" type="ORF">Anas_10092</name>
</gene>
<dbReference type="EMBL" id="SEYY01001808">
    <property type="protein sequence ID" value="KAB7505093.1"/>
    <property type="molecule type" value="Genomic_DNA"/>
</dbReference>